<proteinExistence type="predicted"/>
<evidence type="ECO:0000313" key="2">
    <source>
        <dbReference type="Proteomes" id="UP001207468"/>
    </source>
</evidence>
<sequence length="151" mass="16971">MSGTANPSHEVHRGDIPYQAPFARSASPNDSLTTAYGTDDTNLSDAELSEDAFSHKVLTGLRIYEKREEEERAEVRPLIMPRPRRGATATVSAQIEEKAMFDQVMRSLRWHIEELEEEDTIETVLQRRLKNVVETQPSGSELGLIMEGLMG</sequence>
<organism evidence="1 2">
    <name type="scientific">Russula earlei</name>
    <dbReference type="NCBI Taxonomy" id="71964"/>
    <lineage>
        <taxon>Eukaryota</taxon>
        <taxon>Fungi</taxon>
        <taxon>Dikarya</taxon>
        <taxon>Basidiomycota</taxon>
        <taxon>Agaricomycotina</taxon>
        <taxon>Agaricomycetes</taxon>
        <taxon>Russulales</taxon>
        <taxon>Russulaceae</taxon>
        <taxon>Russula</taxon>
    </lineage>
</organism>
<keyword evidence="2" id="KW-1185">Reference proteome</keyword>
<dbReference type="EMBL" id="JAGFNK010000064">
    <property type="protein sequence ID" value="KAI9509468.1"/>
    <property type="molecule type" value="Genomic_DNA"/>
</dbReference>
<comment type="caution">
    <text evidence="1">The sequence shown here is derived from an EMBL/GenBank/DDBJ whole genome shotgun (WGS) entry which is preliminary data.</text>
</comment>
<reference evidence="1" key="1">
    <citation type="submission" date="2021-03" db="EMBL/GenBank/DDBJ databases">
        <title>Evolutionary priming and transition to the ectomycorrhizal habit in an iconic lineage of mushroom-forming fungi: is preadaptation a requirement?</title>
        <authorList>
            <consortium name="DOE Joint Genome Institute"/>
            <person name="Looney B.P."/>
            <person name="Miyauchi S."/>
            <person name="Morin E."/>
            <person name="Drula E."/>
            <person name="Courty P.E."/>
            <person name="Chicoki N."/>
            <person name="Fauchery L."/>
            <person name="Kohler A."/>
            <person name="Kuo A."/>
            <person name="LaButti K."/>
            <person name="Pangilinan J."/>
            <person name="Lipzen A."/>
            <person name="Riley R."/>
            <person name="Andreopoulos W."/>
            <person name="He G."/>
            <person name="Johnson J."/>
            <person name="Barry K.W."/>
            <person name="Grigoriev I.V."/>
            <person name="Nagy L."/>
            <person name="Hibbett D."/>
            <person name="Henrissat B."/>
            <person name="Matheny P.B."/>
            <person name="Labbe J."/>
            <person name="Martin A.F."/>
        </authorList>
    </citation>
    <scope>NUCLEOTIDE SEQUENCE</scope>
    <source>
        <strain evidence="1">BPL698</strain>
    </source>
</reference>
<dbReference type="Proteomes" id="UP001207468">
    <property type="component" value="Unassembled WGS sequence"/>
</dbReference>
<accession>A0ACC0UD04</accession>
<name>A0ACC0UD04_9AGAM</name>
<evidence type="ECO:0000313" key="1">
    <source>
        <dbReference type="EMBL" id="KAI9509468.1"/>
    </source>
</evidence>
<protein>
    <submittedName>
        <fullName evidence="1">Uncharacterized protein</fullName>
    </submittedName>
</protein>
<gene>
    <name evidence="1" type="ORF">F5148DRAFT_1187580</name>
</gene>